<feature type="domain" description="Putative DNA-binding" evidence="1">
    <location>
        <begin position="6"/>
        <end position="85"/>
    </location>
</feature>
<dbReference type="InterPro" id="IPR044922">
    <property type="entry name" value="DUF2063_N_sf"/>
</dbReference>
<dbReference type="Pfam" id="PF09836">
    <property type="entry name" value="DUF2063"/>
    <property type="match status" value="1"/>
</dbReference>
<gene>
    <name evidence="2" type="ORF">MIT9_P2489</name>
</gene>
<dbReference type="Gene3D" id="1.10.150.690">
    <property type="entry name" value="DUF2063"/>
    <property type="match status" value="1"/>
</dbReference>
<protein>
    <recommendedName>
        <fullName evidence="1">Putative DNA-binding domain-containing protein</fullName>
    </recommendedName>
</protein>
<evidence type="ECO:0000313" key="3">
    <source>
        <dbReference type="Proteomes" id="UP001321825"/>
    </source>
</evidence>
<reference evidence="3" key="1">
    <citation type="journal article" date="2024" name="Int. J. Syst. Evol. Microbiol.">
        <title>Methylomarinovum tepidoasis sp. nov., a moderately thermophilic methanotroph of the family Methylothermaceae isolated from a deep-sea hydrothermal field.</title>
        <authorList>
            <person name="Hirayama H."/>
            <person name="Takaki Y."/>
            <person name="Abe M."/>
            <person name="Miyazaki M."/>
            <person name="Uematsu K."/>
            <person name="Matsui Y."/>
            <person name="Takai K."/>
        </authorList>
    </citation>
    <scope>NUCLEOTIDE SEQUENCE [LARGE SCALE GENOMIC DNA]</scope>
    <source>
        <strain evidence="3">IT-9</strain>
    </source>
</reference>
<dbReference type="KEGG" id="mcau:MIT9_P2489"/>
<accession>A0AAU9CSC8</accession>
<dbReference type="EMBL" id="AP024714">
    <property type="protein sequence ID" value="BCX82898.1"/>
    <property type="molecule type" value="Genomic_DNA"/>
</dbReference>
<keyword evidence="3" id="KW-1185">Reference proteome</keyword>
<organism evidence="2 3">
    <name type="scientific">Methylomarinovum caldicuralii</name>
    <dbReference type="NCBI Taxonomy" id="438856"/>
    <lineage>
        <taxon>Bacteria</taxon>
        <taxon>Pseudomonadati</taxon>
        <taxon>Pseudomonadota</taxon>
        <taxon>Gammaproteobacteria</taxon>
        <taxon>Methylococcales</taxon>
        <taxon>Methylothermaceae</taxon>
        <taxon>Methylomarinovum</taxon>
    </lineage>
</organism>
<dbReference type="InterPro" id="IPR018640">
    <property type="entry name" value="DUF2063"/>
</dbReference>
<evidence type="ECO:0000313" key="2">
    <source>
        <dbReference type="EMBL" id="BCX82898.1"/>
    </source>
</evidence>
<sequence>MKLRERQRQLQQDIVAGRKSDWPGLAVYQNAYRLRLAEALAVDYPLLRCWLGEAAFTRLARDYLAACPSRHFSIRWIGHRLPEFLARRGEAALAEFAAFEWALGLAFDCSDAKPLTADDLIAVPPQDWPGLRFRFHPSVQLLWQCHAILPLWRALQAGAPPPPCPPLEAPVPVLIWRRELRQFFRSLTPEEAGALERLQQGEDFAACCEWLARQPAVDDAAQRIVSWLQCWLGEGLIVGFCV</sequence>
<dbReference type="RefSeq" id="WP_317705282.1">
    <property type="nucleotide sequence ID" value="NZ_AP024714.1"/>
</dbReference>
<proteinExistence type="predicted"/>
<dbReference type="AlphaFoldDB" id="A0AAU9CSC8"/>
<evidence type="ECO:0000259" key="1">
    <source>
        <dbReference type="Pfam" id="PF09836"/>
    </source>
</evidence>
<dbReference type="Proteomes" id="UP001321825">
    <property type="component" value="Chromosome"/>
</dbReference>
<name>A0AAU9CSC8_9GAMM</name>